<keyword evidence="2" id="KW-1185">Reference proteome</keyword>
<proteinExistence type="predicted"/>
<name>A0ABZ0IR11_9BACT</name>
<sequence>MLTRRLVWLLILPLWWACTPDEEVFSELSDESLYFSTDTLYFDTLLTTQLSPSYRLLLYNPNKSGVIVPGIRLKQLEGSPFELTINGLSGKAFNNIKILGKDSLLVLVNGRLPVTGEVEAKRVLDYLEVVGTTRTNVVLDAWAQDASYYKGLSIIEEDQTWEAGMPYVVSDSLVVAPGVTLTIKAGVEVLMQPGAHLFVLGTLITGGTPDKKVIFRNTRNDRDYREAPGQWVGIYFLEGSKDNFLNHTVIKNGEVGLRIGTPDDDDIPDVVIANSTIGNMSSDGILALTSDVYAYNTVVYNAARYLVANVAGGNYRYEHCTFSNYPSDFFREDPSVIFSDNILLANEELLAAPLEARVFNSVIWGTQKEEIEFNTGGGASFIYQVGNSLLKTTNSLLNANNNLINTPPKFFNEFLYDYRPDSLSPLINKAKYLNIDLDNLGHQRDSLPDIGAYEWVPGQKENDEG</sequence>
<evidence type="ECO:0000313" key="1">
    <source>
        <dbReference type="EMBL" id="WOK06156.1"/>
    </source>
</evidence>
<dbReference type="SUPFAM" id="SSF51126">
    <property type="entry name" value="Pectin lyase-like"/>
    <property type="match status" value="1"/>
</dbReference>
<organism evidence="1 2">
    <name type="scientific">Imperialibacter roseus</name>
    <dbReference type="NCBI Taxonomy" id="1324217"/>
    <lineage>
        <taxon>Bacteria</taxon>
        <taxon>Pseudomonadati</taxon>
        <taxon>Bacteroidota</taxon>
        <taxon>Cytophagia</taxon>
        <taxon>Cytophagales</taxon>
        <taxon>Flammeovirgaceae</taxon>
        <taxon>Imperialibacter</taxon>
    </lineage>
</organism>
<protein>
    <submittedName>
        <fullName evidence="1">Right-handed parallel beta-helix repeat-containing protein</fullName>
    </submittedName>
</protein>
<gene>
    <name evidence="1" type="ORF">RT717_24065</name>
</gene>
<dbReference type="EMBL" id="CP136051">
    <property type="protein sequence ID" value="WOK06156.1"/>
    <property type="molecule type" value="Genomic_DNA"/>
</dbReference>
<accession>A0ABZ0IR11</accession>
<dbReference type="Proteomes" id="UP001302349">
    <property type="component" value="Chromosome"/>
</dbReference>
<dbReference type="RefSeq" id="WP_317488890.1">
    <property type="nucleotide sequence ID" value="NZ_CP136051.1"/>
</dbReference>
<evidence type="ECO:0000313" key="2">
    <source>
        <dbReference type="Proteomes" id="UP001302349"/>
    </source>
</evidence>
<reference evidence="1 2" key="1">
    <citation type="journal article" date="2023" name="Microbiol. Resour. Announc.">
        <title>Complete Genome Sequence of Imperialibacter roseus strain P4T.</title>
        <authorList>
            <person name="Tizabi D.R."/>
            <person name="Bachvaroff T."/>
            <person name="Hill R.T."/>
        </authorList>
    </citation>
    <scope>NUCLEOTIDE SEQUENCE [LARGE SCALE GENOMIC DNA]</scope>
    <source>
        <strain evidence="1 2">P4T</strain>
    </source>
</reference>
<dbReference type="InterPro" id="IPR011050">
    <property type="entry name" value="Pectin_lyase_fold/virulence"/>
</dbReference>